<reference evidence="2 3" key="1">
    <citation type="journal article" date="2020" name="bioRxiv">
        <title>Whole genome comparisons of ergot fungi reveals the divergence and evolution of species within the genus Claviceps are the result of varying mechanisms driving genome evolution and host range expansion.</title>
        <authorList>
            <person name="Wyka S.A."/>
            <person name="Mondo S.J."/>
            <person name="Liu M."/>
            <person name="Dettman J."/>
            <person name="Nalam V."/>
            <person name="Broders K.D."/>
        </authorList>
    </citation>
    <scope>NUCLEOTIDE SEQUENCE [LARGE SCALE GENOMIC DNA]</scope>
    <source>
        <strain evidence="2 3">LM576</strain>
    </source>
</reference>
<dbReference type="EMBL" id="SRQM01001057">
    <property type="protein sequence ID" value="KAG6103938.1"/>
    <property type="molecule type" value="Genomic_DNA"/>
</dbReference>
<evidence type="ECO:0000313" key="3">
    <source>
        <dbReference type="Proteomes" id="UP000732380"/>
    </source>
</evidence>
<organism evidence="2 3">
    <name type="scientific">Claviceps humidiphila</name>
    <dbReference type="NCBI Taxonomy" id="1294629"/>
    <lineage>
        <taxon>Eukaryota</taxon>
        <taxon>Fungi</taxon>
        <taxon>Dikarya</taxon>
        <taxon>Ascomycota</taxon>
        <taxon>Pezizomycotina</taxon>
        <taxon>Sordariomycetes</taxon>
        <taxon>Hypocreomycetidae</taxon>
        <taxon>Hypocreales</taxon>
        <taxon>Clavicipitaceae</taxon>
        <taxon>Claviceps</taxon>
    </lineage>
</organism>
<protein>
    <submittedName>
        <fullName evidence="2">Uncharacterized protein</fullName>
    </submittedName>
</protein>
<evidence type="ECO:0000313" key="2">
    <source>
        <dbReference type="EMBL" id="KAG6103938.1"/>
    </source>
</evidence>
<feature type="compositionally biased region" description="Polar residues" evidence="1">
    <location>
        <begin position="14"/>
        <end position="26"/>
    </location>
</feature>
<dbReference type="Proteomes" id="UP000732380">
    <property type="component" value="Unassembled WGS sequence"/>
</dbReference>
<dbReference type="AlphaFoldDB" id="A0A9P7PXM2"/>
<name>A0A9P7PXM2_9HYPO</name>
<keyword evidence="3" id="KW-1185">Reference proteome</keyword>
<gene>
    <name evidence="2" type="ORF">E4U13_000279</name>
</gene>
<evidence type="ECO:0000256" key="1">
    <source>
        <dbReference type="SAM" id="MobiDB-lite"/>
    </source>
</evidence>
<sequence length="100" mass="10701">MSAIERSETKRQSQDSGLQKGQQPDPSQLPVARSAHAEPLLAHSVSTLVAIIGLIKRSTPLLQCAKPPNILTLPPPPPPVLNPVFNSHAPSFTTSDQDHV</sequence>
<feature type="region of interest" description="Disordered" evidence="1">
    <location>
        <begin position="81"/>
        <end position="100"/>
    </location>
</feature>
<comment type="caution">
    <text evidence="2">The sequence shown here is derived from an EMBL/GenBank/DDBJ whole genome shotgun (WGS) entry which is preliminary data.</text>
</comment>
<feature type="region of interest" description="Disordered" evidence="1">
    <location>
        <begin position="1"/>
        <end position="35"/>
    </location>
</feature>
<feature type="compositionally biased region" description="Basic and acidic residues" evidence="1">
    <location>
        <begin position="1"/>
        <end position="13"/>
    </location>
</feature>
<accession>A0A9P7PXM2</accession>
<feature type="compositionally biased region" description="Polar residues" evidence="1">
    <location>
        <begin position="88"/>
        <end position="100"/>
    </location>
</feature>
<proteinExistence type="predicted"/>